<accession>A0AAW1UFG3</accession>
<organism evidence="1 2">
    <name type="scientific">Henosepilachna vigintioctopunctata</name>
    <dbReference type="NCBI Taxonomy" id="420089"/>
    <lineage>
        <taxon>Eukaryota</taxon>
        <taxon>Metazoa</taxon>
        <taxon>Ecdysozoa</taxon>
        <taxon>Arthropoda</taxon>
        <taxon>Hexapoda</taxon>
        <taxon>Insecta</taxon>
        <taxon>Pterygota</taxon>
        <taxon>Neoptera</taxon>
        <taxon>Endopterygota</taxon>
        <taxon>Coleoptera</taxon>
        <taxon>Polyphaga</taxon>
        <taxon>Cucujiformia</taxon>
        <taxon>Coccinelloidea</taxon>
        <taxon>Coccinellidae</taxon>
        <taxon>Epilachninae</taxon>
        <taxon>Epilachnini</taxon>
        <taxon>Henosepilachna</taxon>
    </lineage>
</organism>
<evidence type="ECO:0008006" key="3">
    <source>
        <dbReference type="Google" id="ProtNLM"/>
    </source>
</evidence>
<protein>
    <recommendedName>
        <fullName evidence="3">PH domain-containing protein</fullName>
    </recommendedName>
</protein>
<dbReference type="EMBL" id="JARQZJ010000069">
    <property type="protein sequence ID" value="KAK9881408.1"/>
    <property type="molecule type" value="Genomic_DNA"/>
</dbReference>
<evidence type="ECO:0000313" key="2">
    <source>
        <dbReference type="Proteomes" id="UP001431783"/>
    </source>
</evidence>
<dbReference type="Proteomes" id="UP001431783">
    <property type="component" value="Unassembled WGS sequence"/>
</dbReference>
<reference evidence="1 2" key="1">
    <citation type="submission" date="2023-03" db="EMBL/GenBank/DDBJ databases">
        <title>Genome insight into feeding habits of ladybird beetles.</title>
        <authorList>
            <person name="Li H.-S."/>
            <person name="Huang Y.-H."/>
            <person name="Pang H."/>
        </authorList>
    </citation>
    <scope>NUCLEOTIDE SEQUENCE [LARGE SCALE GENOMIC DNA]</scope>
    <source>
        <strain evidence="1">SYSU_2023b</strain>
        <tissue evidence="1">Whole body</tissue>
    </source>
</reference>
<evidence type="ECO:0000313" key="1">
    <source>
        <dbReference type="EMBL" id="KAK9881408.1"/>
    </source>
</evidence>
<proteinExistence type="predicted"/>
<gene>
    <name evidence="1" type="ORF">WA026_016298</name>
</gene>
<sequence>MNFILARDECELEHWIIKLRRSEVFVAIFKDELFEEIAPYESTLPRPTAQSNELALNLFGNRCSRIYARPRTNSSSERTLLENATLISSSQFVLFSCFYELYIGPRRV</sequence>
<keyword evidence="2" id="KW-1185">Reference proteome</keyword>
<comment type="caution">
    <text evidence="1">The sequence shown here is derived from an EMBL/GenBank/DDBJ whole genome shotgun (WGS) entry which is preliminary data.</text>
</comment>
<name>A0AAW1UFG3_9CUCU</name>
<dbReference type="AlphaFoldDB" id="A0AAW1UFG3"/>